<keyword evidence="5 8" id="KW-1133">Transmembrane helix</keyword>
<dbReference type="AlphaFoldDB" id="A0A9W8HGL7"/>
<name>A0A9W8HGL7_9FUNG</name>
<evidence type="ECO:0000313" key="10">
    <source>
        <dbReference type="EMBL" id="KAJ2785498.1"/>
    </source>
</evidence>
<dbReference type="SMART" id="SM00397">
    <property type="entry name" value="t_SNARE"/>
    <property type="match status" value="1"/>
</dbReference>
<comment type="similarity">
    <text evidence="2">Belongs to the syntaxin family.</text>
</comment>
<dbReference type="CDD" id="cd15844">
    <property type="entry name" value="SNARE_syntaxin5"/>
    <property type="match status" value="1"/>
</dbReference>
<dbReference type="Pfam" id="PF05739">
    <property type="entry name" value="SNARE"/>
    <property type="match status" value="1"/>
</dbReference>
<evidence type="ECO:0000256" key="8">
    <source>
        <dbReference type="SAM" id="Phobius"/>
    </source>
</evidence>
<evidence type="ECO:0000256" key="5">
    <source>
        <dbReference type="ARBA" id="ARBA00022989"/>
    </source>
</evidence>
<dbReference type="InterPro" id="IPR021538">
    <property type="entry name" value="Syntaxin-5_N"/>
</dbReference>
<dbReference type="PANTHER" id="PTHR19957">
    <property type="entry name" value="SYNTAXIN"/>
    <property type="match status" value="1"/>
</dbReference>
<dbReference type="GO" id="GO:0031201">
    <property type="term" value="C:SNARE complex"/>
    <property type="evidence" value="ECO:0007669"/>
    <property type="project" value="TreeGrafter"/>
</dbReference>
<dbReference type="PROSITE" id="PS50192">
    <property type="entry name" value="T_SNARE"/>
    <property type="match status" value="1"/>
</dbReference>
<dbReference type="EMBL" id="JANBUM010000086">
    <property type="protein sequence ID" value="KAJ2785498.1"/>
    <property type="molecule type" value="Genomic_DNA"/>
</dbReference>
<dbReference type="InterPro" id="IPR000727">
    <property type="entry name" value="T_SNARE_dom"/>
</dbReference>
<dbReference type="SUPFAM" id="SSF47661">
    <property type="entry name" value="t-snare proteins"/>
    <property type="match status" value="1"/>
</dbReference>
<protein>
    <submittedName>
        <fullName evidence="10">Integral membrane protein SED5</fullName>
    </submittedName>
</protein>
<dbReference type="Pfam" id="PF11416">
    <property type="entry name" value="Syntaxin-5_N"/>
    <property type="match status" value="1"/>
</dbReference>
<evidence type="ECO:0000256" key="6">
    <source>
        <dbReference type="ARBA" id="ARBA00023054"/>
    </source>
</evidence>
<keyword evidence="7 8" id="KW-0472">Membrane</keyword>
<dbReference type="Gene3D" id="1.20.58.70">
    <property type="match status" value="1"/>
</dbReference>
<dbReference type="InterPro" id="IPR045242">
    <property type="entry name" value="Syntaxin"/>
</dbReference>
<dbReference type="GO" id="GO:0000139">
    <property type="term" value="C:Golgi membrane"/>
    <property type="evidence" value="ECO:0007669"/>
    <property type="project" value="TreeGrafter"/>
</dbReference>
<evidence type="ECO:0000259" key="9">
    <source>
        <dbReference type="PROSITE" id="PS50192"/>
    </source>
</evidence>
<feature type="transmembrane region" description="Helical" evidence="8">
    <location>
        <begin position="314"/>
        <end position="333"/>
    </location>
</feature>
<evidence type="ECO:0000256" key="1">
    <source>
        <dbReference type="ARBA" id="ARBA00004211"/>
    </source>
</evidence>
<evidence type="ECO:0000256" key="2">
    <source>
        <dbReference type="ARBA" id="ARBA00009063"/>
    </source>
</evidence>
<comment type="subcellular location">
    <subcellularLocation>
        <location evidence="1">Membrane</location>
        <topology evidence="1">Single-pass type IV membrane protein</topology>
    </subcellularLocation>
</comment>
<dbReference type="GO" id="GO:0006906">
    <property type="term" value="P:vesicle fusion"/>
    <property type="evidence" value="ECO:0007669"/>
    <property type="project" value="TreeGrafter"/>
</dbReference>
<dbReference type="PANTHER" id="PTHR19957:SF3">
    <property type="entry name" value="SYNTAXIN-5"/>
    <property type="match status" value="1"/>
</dbReference>
<keyword evidence="11" id="KW-1185">Reference proteome</keyword>
<dbReference type="Proteomes" id="UP001140172">
    <property type="component" value="Unassembled WGS sequence"/>
</dbReference>
<accession>A0A9W8HGL7</accession>
<keyword evidence="3" id="KW-0813">Transport</keyword>
<evidence type="ECO:0000313" key="11">
    <source>
        <dbReference type="Proteomes" id="UP001140172"/>
    </source>
</evidence>
<sequence length="334" mass="36457">MVAAKAKTLRDRTNEFRSLTTALRKRQQGAALTPETAKARPLANGAYSEFSQHAAAIGKDIQDTTLLLERLATLARGKTIFDDRSGEINALTNQVKQRIATLNGKIMSLQALQRKQQQHQGGASAGAKQANEHHSNIVVSLQSQLASTSTVFKDVLELRSESLKATGNRKEQFIGNAAVAAGNMVFSSTDSPLYQTERKAPAYANGGYTGANGNGGDDYVALSLPEMDDTSASQMLLMQSSQSSYLDSRSEAINSIESTISELGSIFQQLAHMVSEQREVVQRIDANVENIDVNISAAQNELLRYYSNISSNRWLMAKIFMVILVFVFLLVTFV</sequence>
<proteinExistence type="inferred from homology"/>
<dbReference type="GO" id="GO:0006886">
    <property type="term" value="P:intracellular protein transport"/>
    <property type="evidence" value="ECO:0007669"/>
    <property type="project" value="TreeGrafter"/>
</dbReference>
<dbReference type="GO" id="GO:0000149">
    <property type="term" value="F:SNARE binding"/>
    <property type="evidence" value="ECO:0007669"/>
    <property type="project" value="TreeGrafter"/>
</dbReference>
<dbReference type="GO" id="GO:0006888">
    <property type="term" value="P:endoplasmic reticulum to Golgi vesicle-mediated transport"/>
    <property type="evidence" value="ECO:0007669"/>
    <property type="project" value="TreeGrafter"/>
</dbReference>
<reference evidence="10" key="1">
    <citation type="submission" date="2022-07" db="EMBL/GenBank/DDBJ databases">
        <title>Phylogenomic reconstructions and comparative analyses of Kickxellomycotina fungi.</title>
        <authorList>
            <person name="Reynolds N.K."/>
            <person name="Stajich J.E."/>
            <person name="Barry K."/>
            <person name="Grigoriev I.V."/>
            <person name="Crous P."/>
            <person name="Smith M.E."/>
        </authorList>
    </citation>
    <scope>NUCLEOTIDE SEQUENCE</scope>
    <source>
        <strain evidence="10">BCRC 34489</strain>
    </source>
</reference>
<dbReference type="OrthoDB" id="421009at2759"/>
<dbReference type="GO" id="GO:0048278">
    <property type="term" value="P:vesicle docking"/>
    <property type="evidence" value="ECO:0007669"/>
    <property type="project" value="TreeGrafter"/>
</dbReference>
<organism evidence="10 11">
    <name type="scientific">Coemansia interrupta</name>
    <dbReference type="NCBI Taxonomy" id="1126814"/>
    <lineage>
        <taxon>Eukaryota</taxon>
        <taxon>Fungi</taxon>
        <taxon>Fungi incertae sedis</taxon>
        <taxon>Zoopagomycota</taxon>
        <taxon>Kickxellomycotina</taxon>
        <taxon>Kickxellomycetes</taxon>
        <taxon>Kickxellales</taxon>
        <taxon>Kickxellaceae</taxon>
        <taxon>Coemansia</taxon>
    </lineage>
</organism>
<dbReference type="InterPro" id="IPR010989">
    <property type="entry name" value="SNARE"/>
</dbReference>
<keyword evidence="4 8" id="KW-0812">Transmembrane</keyword>
<keyword evidence="6" id="KW-0175">Coiled coil</keyword>
<dbReference type="GO" id="GO:0005484">
    <property type="term" value="F:SNAP receptor activity"/>
    <property type="evidence" value="ECO:0007669"/>
    <property type="project" value="TreeGrafter"/>
</dbReference>
<gene>
    <name evidence="10" type="primary">sed5</name>
    <name evidence="10" type="ORF">GGI15_001892</name>
</gene>
<comment type="caution">
    <text evidence="10">The sequence shown here is derived from an EMBL/GenBank/DDBJ whole genome shotgun (WGS) entry which is preliminary data.</text>
</comment>
<feature type="domain" description="T-SNARE coiled-coil homology" evidence="9">
    <location>
        <begin position="243"/>
        <end position="305"/>
    </location>
</feature>
<evidence type="ECO:0000256" key="7">
    <source>
        <dbReference type="ARBA" id="ARBA00023136"/>
    </source>
</evidence>
<evidence type="ECO:0000256" key="4">
    <source>
        <dbReference type="ARBA" id="ARBA00022692"/>
    </source>
</evidence>
<evidence type="ECO:0000256" key="3">
    <source>
        <dbReference type="ARBA" id="ARBA00022448"/>
    </source>
</evidence>